<dbReference type="Pfam" id="PF20068">
    <property type="entry name" value="Amphi-Trp"/>
    <property type="match status" value="1"/>
</dbReference>
<dbReference type="RefSeq" id="WP_253967563.1">
    <property type="nucleotide sequence ID" value="NZ_JAMFTH010000001.1"/>
</dbReference>
<accession>A0A9X2KWQ7</accession>
<feature type="region of interest" description="Disordered" evidence="1">
    <location>
        <begin position="74"/>
        <end position="95"/>
    </location>
</feature>
<organism evidence="3 4">
    <name type="scientific">Gilvimarinus xylanilyticus</name>
    <dbReference type="NCBI Taxonomy" id="2944139"/>
    <lineage>
        <taxon>Bacteria</taxon>
        <taxon>Pseudomonadati</taxon>
        <taxon>Pseudomonadota</taxon>
        <taxon>Gammaproteobacteria</taxon>
        <taxon>Cellvibrionales</taxon>
        <taxon>Cellvibrionaceae</taxon>
        <taxon>Gilvimarinus</taxon>
    </lineage>
</organism>
<evidence type="ECO:0000256" key="1">
    <source>
        <dbReference type="SAM" id="MobiDB-lite"/>
    </source>
</evidence>
<evidence type="ECO:0000259" key="2">
    <source>
        <dbReference type="Pfam" id="PF20068"/>
    </source>
</evidence>
<evidence type="ECO:0000313" key="3">
    <source>
        <dbReference type="EMBL" id="MCP8899310.1"/>
    </source>
</evidence>
<dbReference type="EMBL" id="JAMFTH010000001">
    <property type="protein sequence ID" value="MCP8899310.1"/>
    <property type="molecule type" value="Genomic_DNA"/>
</dbReference>
<proteinExistence type="predicted"/>
<name>A0A9X2KWQ7_9GAMM</name>
<gene>
    <name evidence="3" type="ORF">M6D89_08390</name>
</gene>
<dbReference type="InterPro" id="IPR027598">
    <property type="entry name" value="Amphi-Trp_dom"/>
</dbReference>
<comment type="caution">
    <text evidence="3">The sequence shown here is derived from an EMBL/GenBank/DDBJ whole genome shotgun (WGS) entry which is preliminary data.</text>
</comment>
<reference evidence="3" key="2">
    <citation type="submission" date="2023-01" db="EMBL/GenBank/DDBJ databases">
        <title>Gilvimarinus xylanilyticus HB14 isolated from Caulerpa lentillifera aquaculture base in Hainan, China.</title>
        <authorList>
            <person name="Zhang Y.-J."/>
        </authorList>
    </citation>
    <scope>NUCLEOTIDE SEQUENCE</scope>
    <source>
        <strain evidence="3">HB14</strain>
    </source>
</reference>
<keyword evidence="4" id="KW-1185">Reference proteome</keyword>
<sequence length="95" mass="10863">MSREKNSFRHESLQDTQSIRNLLQALMDGIDAGELSFSEGKDTLTLTPQGLMQVKVTAQREDAYNRVNLRVSWHEQSDTDSKQKNLKINGKSIRK</sequence>
<reference evidence="3" key="1">
    <citation type="submission" date="2022-05" db="EMBL/GenBank/DDBJ databases">
        <authorList>
            <person name="Sun H.-N."/>
        </authorList>
    </citation>
    <scope>NUCLEOTIDE SEQUENCE</scope>
    <source>
        <strain evidence="3">HB14</strain>
    </source>
</reference>
<feature type="domain" description="Amphi-Trp" evidence="2">
    <location>
        <begin position="1"/>
        <end position="88"/>
    </location>
</feature>
<evidence type="ECO:0000313" key="4">
    <source>
        <dbReference type="Proteomes" id="UP001139319"/>
    </source>
</evidence>
<dbReference type="Proteomes" id="UP001139319">
    <property type="component" value="Unassembled WGS sequence"/>
</dbReference>
<dbReference type="AlphaFoldDB" id="A0A9X2KWQ7"/>
<protein>
    <submittedName>
        <fullName evidence="3">Amphi-Trp domain-containing protein</fullName>
    </submittedName>
</protein>
<dbReference type="NCBIfam" id="TIGR04354">
    <property type="entry name" value="amphi-Trp"/>
    <property type="match status" value="1"/>
</dbReference>
<feature type="compositionally biased region" description="Basic and acidic residues" evidence="1">
    <location>
        <begin position="74"/>
        <end position="83"/>
    </location>
</feature>